<evidence type="ECO:0000256" key="1">
    <source>
        <dbReference type="SAM" id="MobiDB-lite"/>
    </source>
</evidence>
<name>A0A9W6YF23_9STRA</name>
<evidence type="ECO:0000313" key="3">
    <source>
        <dbReference type="Proteomes" id="UP001165121"/>
    </source>
</evidence>
<accession>A0A9W6YF23</accession>
<dbReference type="AlphaFoldDB" id="A0A9W6YF23"/>
<feature type="region of interest" description="Disordered" evidence="1">
    <location>
        <begin position="35"/>
        <end position="55"/>
    </location>
</feature>
<proteinExistence type="predicted"/>
<sequence length="207" mass="20756">MTVLIDSGASFNFSTKASVSRNNALYASALEASQSNTNVGNDEDPQNARTSPVGRKGSAVCNRVAYVQRTVTPQGADAVAARAGKGGGVRAPPTHSVAAGSAHVEECAGVMARANKSGRAGTPTTQGVVAGSARATEGVGACARGTTGGRAGAPTSKAIKGDKVTSMPKAEASDRDADSAAKDRAPQVLDVFTDGPKEGADPRRGRC</sequence>
<dbReference type="EMBL" id="BSXT01005752">
    <property type="protein sequence ID" value="GMF61268.1"/>
    <property type="molecule type" value="Genomic_DNA"/>
</dbReference>
<feature type="region of interest" description="Disordered" evidence="1">
    <location>
        <begin position="144"/>
        <end position="207"/>
    </location>
</feature>
<keyword evidence="3" id="KW-1185">Reference proteome</keyword>
<dbReference type="Proteomes" id="UP001165121">
    <property type="component" value="Unassembled WGS sequence"/>
</dbReference>
<feature type="compositionally biased region" description="Basic and acidic residues" evidence="1">
    <location>
        <begin position="171"/>
        <end position="185"/>
    </location>
</feature>
<feature type="compositionally biased region" description="Basic and acidic residues" evidence="1">
    <location>
        <begin position="195"/>
        <end position="207"/>
    </location>
</feature>
<reference evidence="2" key="1">
    <citation type="submission" date="2023-04" db="EMBL/GenBank/DDBJ databases">
        <title>Phytophthora fragariaefolia NBRC 109709.</title>
        <authorList>
            <person name="Ichikawa N."/>
            <person name="Sato H."/>
            <person name="Tonouchi N."/>
        </authorList>
    </citation>
    <scope>NUCLEOTIDE SEQUENCE</scope>
    <source>
        <strain evidence="2">NBRC 109709</strain>
    </source>
</reference>
<organism evidence="2 3">
    <name type="scientific">Phytophthora fragariaefolia</name>
    <dbReference type="NCBI Taxonomy" id="1490495"/>
    <lineage>
        <taxon>Eukaryota</taxon>
        <taxon>Sar</taxon>
        <taxon>Stramenopiles</taxon>
        <taxon>Oomycota</taxon>
        <taxon>Peronosporomycetes</taxon>
        <taxon>Peronosporales</taxon>
        <taxon>Peronosporaceae</taxon>
        <taxon>Phytophthora</taxon>
    </lineage>
</organism>
<gene>
    <name evidence="2" type="ORF">Pfra01_002669000</name>
</gene>
<protein>
    <submittedName>
        <fullName evidence="2">Unnamed protein product</fullName>
    </submittedName>
</protein>
<evidence type="ECO:0000313" key="2">
    <source>
        <dbReference type="EMBL" id="GMF61268.1"/>
    </source>
</evidence>
<comment type="caution">
    <text evidence="2">The sequence shown here is derived from an EMBL/GenBank/DDBJ whole genome shotgun (WGS) entry which is preliminary data.</text>
</comment>